<comment type="caution">
    <text evidence="2">The sequence shown here is derived from an EMBL/GenBank/DDBJ whole genome shotgun (WGS) entry which is preliminary data.</text>
</comment>
<evidence type="ECO:0000313" key="2">
    <source>
        <dbReference type="EMBL" id="CAF1418687.1"/>
    </source>
</evidence>
<keyword evidence="1" id="KW-0175">Coiled coil</keyword>
<organism evidence="2 3">
    <name type="scientific">Adineta steineri</name>
    <dbReference type="NCBI Taxonomy" id="433720"/>
    <lineage>
        <taxon>Eukaryota</taxon>
        <taxon>Metazoa</taxon>
        <taxon>Spiralia</taxon>
        <taxon>Gnathifera</taxon>
        <taxon>Rotifera</taxon>
        <taxon>Eurotatoria</taxon>
        <taxon>Bdelloidea</taxon>
        <taxon>Adinetida</taxon>
        <taxon>Adinetidae</taxon>
        <taxon>Adineta</taxon>
    </lineage>
</organism>
<dbReference type="PANTHER" id="PTHR18871">
    <property type="entry name" value="CENTROSOMAL PROTEIN OF 112 KDA"/>
    <property type="match status" value="1"/>
</dbReference>
<dbReference type="Proteomes" id="UP000663891">
    <property type="component" value="Unassembled WGS sequence"/>
</dbReference>
<evidence type="ECO:0000313" key="3">
    <source>
        <dbReference type="Proteomes" id="UP000663891"/>
    </source>
</evidence>
<protein>
    <submittedName>
        <fullName evidence="2">Uncharacterized protein</fullName>
    </submittedName>
</protein>
<sequence>MNNLINEYEQFIRKIEKQYGQKADEYEKRIEILVTKTHEQLKSIEDEFEERNIKQQSIINDQQKMIQVLKDEQNKSKVFFDKQSTILNEQCAREKNEIKAQFDSCMKNLEKNVNTLTLKKEQLERKLSYLNEQHKHELLDCRLTYENNLKGLLANDVRIDLENTIHSLKQQVVYLQQRIAFLQQELEQYIQTYGHRPAAQPLVKSVNQE</sequence>
<accession>A0A815M3K9</accession>
<feature type="coiled-coil region" evidence="1">
    <location>
        <begin position="165"/>
        <end position="192"/>
    </location>
</feature>
<dbReference type="AlphaFoldDB" id="A0A815M3K9"/>
<dbReference type="OrthoDB" id="78101at2759"/>
<dbReference type="EMBL" id="CAJNON010001028">
    <property type="protein sequence ID" value="CAF1418687.1"/>
    <property type="molecule type" value="Genomic_DNA"/>
</dbReference>
<feature type="coiled-coil region" evidence="1">
    <location>
        <begin position="106"/>
        <end position="133"/>
    </location>
</feature>
<evidence type="ECO:0000256" key="1">
    <source>
        <dbReference type="SAM" id="Coils"/>
    </source>
</evidence>
<dbReference type="InterPro" id="IPR055310">
    <property type="entry name" value="CEP112"/>
</dbReference>
<dbReference type="PANTHER" id="PTHR18871:SF2">
    <property type="entry name" value="CENTROSOMAL PROTEIN OF 112 KDA"/>
    <property type="match status" value="1"/>
</dbReference>
<name>A0A815M3K9_9BILA</name>
<proteinExistence type="predicted"/>
<gene>
    <name evidence="2" type="ORF">VCS650_LOCUS37579</name>
</gene>
<reference evidence="2" key="1">
    <citation type="submission" date="2021-02" db="EMBL/GenBank/DDBJ databases">
        <authorList>
            <person name="Nowell W R."/>
        </authorList>
    </citation>
    <scope>NUCLEOTIDE SEQUENCE</scope>
</reference>